<dbReference type="Proteomes" id="UP000273786">
    <property type="component" value="Unassembled WGS sequence"/>
</dbReference>
<evidence type="ECO:0000256" key="4">
    <source>
        <dbReference type="ARBA" id="ARBA00058145"/>
    </source>
</evidence>
<dbReference type="SUPFAM" id="SSF100950">
    <property type="entry name" value="NagB/RpiA/CoA transferase-like"/>
    <property type="match status" value="1"/>
</dbReference>
<keyword evidence="5" id="KW-0486">Methionine biosynthesis</keyword>
<reference evidence="6 7" key="1">
    <citation type="submission" date="2018-11" db="EMBL/GenBank/DDBJ databases">
        <title>the genome of Mesorhizobium tamadayense DSM 28320.</title>
        <authorList>
            <person name="Gao J."/>
        </authorList>
    </citation>
    <scope>NUCLEOTIDE SEQUENCE [LARGE SCALE GENOMIC DNA]</scope>
    <source>
        <strain evidence="6 7">DSM 28320</strain>
    </source>
</reference>
<comment type="catalytic activity">
    <reaction evidence="2">
        <text>5-deoxy-alpha-D-ribose 1-phosphate = 5-deoxy-D-ribulose 1-phosphate</text>
        <dbReference type="Rhea" id="RHEA:61296"/>
        <dbReference type="ChEBI" id="CHEBI:58749"/>
        <dbReference type="ChEBI" id="CHEBI:144504"/>
    </reaction>
    <physiologicalReaction direction="left-to-right" evidence="2">
        <dbReference type="Rhea" id="RHEA:61297"/>
    </physiologicalReaction>
</comment>
<dbReference type="HAMAP" id="MF_01678">
    <property type="entry name" value="Salvage_MtnA"/>
    <property type="match status" value="1"/>
</dbReference>
<feature type="binding site" evidence="5">
    <location>
        <begin position="254"/>
        <end position="255"/>
    </location>
    <ligand>
        <name>substrate</name>
    </ligand>
</feature>
<feature type="binding site" evidence="5">
    <location>
        <position position="203"/>
    </location>
    <ligand>
        <name>substrate</name>
    </ligand>
</feature>
<evidence type="ECO:0000256" key="5">
    <source>
        <dbReference type="HAMAP-Rule" id="MF_01678"/>
    </source>
</evidence>
<comment type="similarity">
    <text evidence="5">Belongs to the EIF-2B alpha/beta/delta subunits family. MtnA subfamily.</text>
</comment>
<protein>
    <recommendedName>
        <fullName evidence="5">Methylthioribose-1-phosphate isomerase</fullName>
        <shortName evidence="5">M1Pi</shortName>
        <shortName evidence="5">MTR-1-P isomerase</shortName>
        <ecNumber evidence="5">5.3.1.23</ecNumber>
    </recommendedName>
    <alternativeName>
        <fullName evidence="5">S-methyl-5-thioribose-1-phosphate isomerase</fullName>
    </alternativeName>
</protein>
<dbReference type="InterPro" id="IPR005251">
    <property type="entry name" value="IF-M1Pi"/>
</dbReference>
<feature type="active site" description="Proton donor" evidence="5">
    <location>
        <position position="244"/>
    </location>
</feature>
<evidence type="ECO:0000313" key="7">
    <source>
        <dbReference type="Proteomes" id="UP000273786"/>
    </source>
</evidence>
<dbReference type="GO" id="GO:0046523">
    <property type="term" value="F:S-methyl-5-thioribose-1-phosphate isomerase activity"/>
    <property type="evidence" value="ECO:0007669"/>
    <property type="project" value="UniProtKB-UniRule"/>
</dbReference>
<feature type="site" description="Transition state stabilizer" evidence="5">
    <location>
        <position position="164"/>
    </location>
</feature>
<evidence type="ECO:0000313" key="6">
    <source>
        <dbReference type="EMBL" id="RRH98410.1"/>
    </source>
</evidence>
<proteinExistence type="inferred from homology"/>
<dbReference type="NCBIfam" id="TIGR00512">
    <property type="entry name" value="salvage_mtnA"/>
    <property type="match status" value="1"/>
</dbReference>
<accession>A0A3P3FI87</accession>
<comment type="pathway">
    <text evidence="5">Amino-acid biosynthesis; L-methionine biosynthesis via salvage pathway; L-methionine from S-methyl-5-thio-alpha-D-ribose 1-phosphate: step 1/6.</text>
</comment>
<evidence type="ECO:0000256" key="2">
    <source>
        <dbReference type="ARBA" id="ARBA00050906"/>
    </source>
</evidence>
<dbReference type="NCBIfam" id="TIGR00524">
    <property type="entry name" value="eIF-2B_rel"/>
    <property type="match status" value="1"/>
</dbReference>
<dbReference type="InterPro" id="IPR000649">
    <property type="entry name" value="IF-2B-related"/>
</dbReference>
<dbReference type="OrthoDB" id="9803436at2"/>
<dbReference type="Gene3D" id="1.20.120.420">
    <property type="entry name" value="translation initiation factor eif-2b, domain 1"/>
    <property type="match status" value="1"/>
</dbReference>
<gene>
    <name evidence="5 6" type="primary">mtnA</name>
    <name evidence="6" type="ORF">EH240_19260</name>
</gene>
<dbReference type="InterPro" id="IPR027363">
    <property type="entry name" value="M1Pi_N"/>
</dbReference>
<dbReference type="InterPro" id="IPR037171">
    <property type="entry name" value="NagB/RpiA_transferase-like"/>
</dbReference>
<dbReference type="InterPro" id="IPR011559">
    <property type="entry name" value="Initiation_fac_2B_a/b/d"/>
</dbReference>
<dbReference type="InterPro" id="IPR042529">
    <property type="entry name" value="IF_2B-like_C"/>
</dbReference>
<comment type="function">
    <text evidence="4">Catalyzes the interconversion of methylthioribose-1-phosphate (MTR-1-P) into methylthioribulose-1-phosphate (MTRu-1-P). Also catalyzes the interconversion of 5-deoxyribose 1-phosphate and 5-deoxyribulose 1-phosphate. Part of a bifunctional DHAP-shunt salvage pathway for SAM by-products.</text>
</comment>
<dbReference type="PANTHER" id="PTHR43475">
    <property type="entry name" value="METHYLTHIORIBOSE-1-PHOSPHATE ISOMERASE"/>
    <property type="match status" value="1"/>
</dbReference>
<dbReference type="Gene3D" id="3.40.50.10470">
    <property type="entry name" value="Translation initiation factor eif-2b, domain 2"/>
    <property type="match status" value="1"/>
</dbReference>
<dbReference type="UniPathway" id="UPA00904">
    <property type="reaction ID" value="UER00874"/>
</dbReference>
<dbReference type="PANTHER" id="PTHR43475:SF1">
    <property type="entry name" value="METHYLTHIORIBOSE-1-PHOSPHATE ISOMERASE"/>
    <property type="match status" value="1"/>
</dbReference>
<dbReference type="AlphaFoldDB" id="A0A3P3FI87"/>
<keyword evidence="7" id="KW-1185">Reference proteome</keyword>
<dbReference type="EC" id="5.3.1.23" evidence="5"/>
<keyword evidence="1 5" id="KW-0413">Isomerase</keyword>
<dbReference type="EMBL" id="RQXT01000024">
    <property type="protein sequence ID" value="RRH98410.1"/>
    <property type="molecule type" value="Genomic_DNA"/>
</dbReference>
<feature type="binding site" evidence="5">
    <location>
        <begin position="53"/>
        <end position="55"/>
    </location>
    <ligand>
        <name>substrate</name>
    </ligand>
</feature>
<dbReference type="FunFam" id="3.40.50.10470:FF:000006">
    <property type="entry name" value="Methylthioribose-1-phosphate isomerase"/>
    <property type="match status" value="1"/>
</dbReference>
<name>A0A3P3FI87_9HYPH</name>
<feature type="binding site" evidence="5">
    <location>
        <position position="90"/>
    </location>
    <ligand>
        <name>substrate</name>
    </ligand>
</feature>
<organism evidence="6 7">
    <name type="scientific">Mesorhizobium tamadayense</name>
    <dbReference type="NCBI Taxonomy" id="425306"/>
    <lineage>
        <taxon>Bacteria</taxon>
        <taxon>Pseudomonadati</taxon>
        <taxon>Pseudomonadota</taxon>
        <taxon>Alphaproteobacteria</taxon>
        <taxon>Hyphomicrobiales</taxon>
        <taxon>Phyllobacteriaceae</taxon>
        <taxon>Mesorhizobium</taxon>
    </lineage>
</organism>
<keyword evidence="5" id="KW-0028">Amino-acid biosynthesis</keyword>
<dbReference type="Pfam" id="PF01008">
    <property type="entry name" value="IF-2B"/>
    <property type="match status" value="1"/>
</dbReference>
<dbReference type="GO" id="GO:0019509">
    <property type="term" value="P:L-methionine salvage from methylthioadenosine"/>
    <property type="evidence" value="ECO:0007669"/>
    <property type="project" value="UniProtKB-UniRule"/>
</dbReference>
<evidence type="ECO:0000256" key="1">
    <source>
        <dbReference type="ARBA" id="ARBA00023235"/>
    </source>
</evidence>
<dbReference type="RefSeq" id="WP_125001343.1">
    <property type="nucleotide sequence ID" value="NZ_RQXT01000024.1"/>
</dbReference>
<evidence type="ECO:0000256" key="3">
    <source>
        <dbReference type="ARBA" id="ARBA00051169"/>
    </source>
</evidence>
<sequence>MNVGERHYRSIWPSDDKRSIEIIDQRWLPHEFRIEKVGTVAGIATAIRDMWVRGAPLIGVTAAYGVAIQMTDDASDEALDAVWETLHGTRPTAINLRWALDEMRRFLKPLAPEHRAEAAYRRAAEIADEDVGLNRAIGENGLAIIKEIAARKKPGESVNILTHCNAGWLATVDYGTATAPIYLATEAGIPVHVFVDETRPRNQGAQLTAWEMAGHGVPHTLIVDNAGGHLMQRGDIDMVIVGTDRTTANGDVCNKIGTYLKALAAADNDVPFYVALPSPTIDWTVADGLAEIPIEERASDEVSLVWGKTADGKIAQVRVSPDATPAANPAFDVTPARLVTGLITERGVAKASREGLKAMFPERG</sequence>
<comment type="caution">
    <text evidence="6">The sequence shown here is derived from an EMBL/GenBank/DDBJ whole genome shotgun (WGS) entry which is preliminary data.</text>
</comment>
<dbReference type="NCBIfam" id="NF004326">
    <property type="entry name" value="PRK05720.1"/>
    <property type="match status" value="1"/>
</dbReference>
<comment type="catalytic activity">
    <reaction evidence="3">
        <text>5-(methylsulfanyl)-alpha-D-ribose 1-phosphate = 5-(methylsulfanyl)-D-ribulose 1-phosphate</text>
        <dbReference type="Rhea" id="RHEA:19989"/>
        <dbReference type="ChEBI" id="CHEBI:58533"/>
        <dbReference type="ChEBI" id="CHEBI:58548"/>
        <dbReference type="EC" id="5.3.1.23"/>
    </reaction>
    <physiologicalReaction direction="left-to-right" evidence="3">
        <dbReference type="Rhea" id="RHEA:19990"/>
    </physiologicalReaction>
</comment>